<proteinExistence type="predicted"/>
<gene>
    <name evidence="2" type="ORF">METZ01_LOCUS276478</name>
</gene>
<organism evidence="2">
    <name type="scientific">marine metagenome</name>
    <dbReference type="NCBI Taxonomy" id="408172"/>
    <lineage>
        <taxon>unclassified sequences</taxon>
        <taxon>metagenomes</taxon>
        <taxon>ecological metagenomes</taxon>
    </lineage>
</organism>
<dbReference type="AlphaFoldDB" id="A0A382KF48"/>
<evidence type="ECO:0000259" key="1">
    <source>
        <dbReference type="Pfam" id="PF00551"/>
    </source>
</evidence>
<dbReference type="Gene3D" id="3.40.50.170">
    <property type="entry name" value="Formyl transferase, N-terminal domain"/>
    <property type="match status" value="1"/>
</dbReference>
<feature type="domain" description="Formyl transferase N-terminal" evidence="1">
    <location>
        <begin position="100"/>
        <end position="186"/>
    </location>
</feature>
<dbReference type="EMBL" id="UINC01080567">
    <property type="protein sequence ID" value="SVC23624.1"/>
    <property type="molecule type" value="Genomic_DNA"/>
</dbReference>
<dbReference type="SUPFAM" id="SSF53328">
    <property type="entry name" value="Formyltransferase"/>
    <property type="match status" value="1"/>
</dbReference>
<dbReference type="InterPro" id="IPR036477">
    <property type="entry name" value="Formyl_transf_N_sf"/>
</dbReference>
<evidence type="ECO:0000313" key="2">
    <source>
        <dbReference type="EMBL" id="SVC23624.1"/>
    </source>
</evidence>
<dbReference type="Pfam" id="PF00551">
    <property type="entry name" value="Formyl_trans_N"/>
    <property type="match status" value="1"/>
</dbReference>
<protein>
    <recommendedName>
        <fullName evidence="1">Formyl transferase N-terminal domain-containing protein</fullName>
    </recommendedName>
</protein>
<reference evidence="2" key="1">
    <citation type="submission" date="2018-05" db="EMBL/GenBank/DDBJ databases">
        <authorList>
            <person name="Lanie J.A."/>
            <person name="Ng W.-L."/>
            <person name="Kazmierczak K.M."/>
            <person name="Andrzejewski T.M."/>
            <person name="Davidsen T.M."/>
            <person name="Wayne K.J."/>
            <person name="Tettelin H."/>
            <person name="Glass J.I."/>
            <person name="Rusch D."/>
            <person name="Podicherti R."/>
            <person name="Tsui H.-C.T."/>
            <person name="Winkler M.E."/>
        </authorList>
    </citation>
    <scope>NUCLEOTIDE SEQUENCE</scope>
</reference>
<feature type="non-terminal residue" evidence="2">
    <location>
        <position position="327"/>
    </location>
</feature>
<accession>A0A382KF48</accession>
<name>A0A382KF48_9ZZZZ</name>
<dbReference type="InterPro" id="IPR002376">
    <property type="entry name" value="Formyl_transf_N"/>
</dbReference>
<sequence length="327" mass="37072">MPHNLECAEIMFNKSLKVAILTGNNSPGQQYLIRLFRSEFGNVIVAAVKPEKVKRHTLRYTVGVVWKIICLSVKKILLRYDYSISPLIKSKPVVDVEALDINSSTISKALKEFTPDVICIYGTKKITGQILAIAPISLNIHNGFVPYYRGVSSGYWVSLESNFSYLSYSIHKATSTIDAGEVYSSQPVPPYFFESLPDHQYRQSIVSARAMLRTVKNIASGQDQSFKQPDLGSRNLRHKHKPHTFTAKAVQNFVSRNGALYKHTTPRTGRFENFFVKRLASNLPKKIANGWFIVNYHAIIDKIDFNTDGLPSIVTELKQFNRHLKIY</sequence>